<feature type="signal peptide" evidence="3">
    <location>
        <begin position="1"/>
        <end position="22"/>
    </location>
</feature>
<evidence type="ECO:0000256" key="1">
    <source>
        <dbReference type="ARBA" id="ARBA00022729"/>
    </source>
</evidence>
<dbReference type="InterPro" id="IPR014755">
    <property type="entry name" value="Cu-Rt/internalin_Ig-like"/>
</dbReference>
<name>A0ABU5JQ64_9BACI</name>
<keyword evidence="1 3" id="KW-0732">Signal</keyword>
<dbReference type="EMBL" id="JAXOVW010000001">
    <property type="protein sequence ID" value="MDZ5605549.1"/>
    <property type="molecule type" value="Genomic_DNA"/>
</dbReference>
<comment type="caution">
    <text evidence="4">The sequence shown here is derived from an EMBL/GenBank/DDBJ whole genome shotgun (WGS) entry which is preliminary data.</text>
</comment>
<feature type="coiled-coil region" evidence="2">
    <location>
        <begin position="25"/>
        <end position="52"/>
    </location>
</feature>
<protein>
    <recommendedName>
        <fullName evidence="6">Lipoprotein</fullName>
    </recommendedName>
</protein>
<evidence type="ECO:0000313" key="5">
    <source>
        <dbReference type="Proteomes" id="UP001291930"/>
    </source>
</evidence>
<dbReference type="RefSeq" id="WP_374216385.1">
    <property type="nucleotide sequence ID" value="NZ_JAXOVW010000001.1"/>
</dbReference>
<evidence type="ECO:0000256" key="3">
    <source>
        <dbReference type="SAM" id="SignalP"/>
    </source>
</evidence>
<keyword evidence="5" id="KW-1185">Reference proteome</keyword>
<sequence length="365" mass="40660">MRKMKFLVPAMIGFTVMVTGCAQGETKAETKAEAKQETKQEAKKEKKQQEAQITKLQPLNATTLQLTFSKPLSEEEVKLENLEAIKKNFAFDNGLEIVNVPRLKTGATSTYIVPVTVQKLGTKYKLSYKGGKKEKFEESTEKINVRQAKQVTNDTFEIESFLEDGVTDYANIIEAYKAGRGDQAFQLDEENKDKEGKQYQIISSLRDRKVMITSSSGEEIVAGYVPFTQAADGRQAPKFRLPAGQTLQPGMTYTITSDWATVKNPMFTAETIAPLVIQSVEAIDNKSIQIALENDPNMELFAGRKVELQSEDGNKLEAQYRFSSRKGAVGIFDLQNGAMLQSGKKYTVVPMNEWATANQVTFVAK</sequence>
<dbReference type="Gene3D" id="2.60.40.1220">
    <property type="match status" value="1"/>
</dbReference>
<reference evidence="5" key="1">
    <citation type="submission" date="2023-11" db="EMBL/GenBank/DDBJ databases">
        <title>Genome Sequence of Bacillus pseudomycoides stain BUPM19.</title>
        <authorList>
            <person name="Farhat A."/>
        </authorList>
    </citation>
    <scope>NUCLEOTIDE SEQUENCE [LARGE SCALE GENOMIC DNA]</scope>
    <source>
        <strain evidence="5">BUPM19</strain>
    </source>
</reference>
<accession>A0ABU5JQ64</accession>
<evidence type="ECO:0000256" key="2">
    <source>
        <dbReference type="SAM" id="Coils"/>
    </source>
</evidence>
<feature type="chain" id="PRO_5045610211" description="Lipoprotein" evidence="3">
    <location>
        <begin position="23"/>
        <end position="365"/>
    </location>
</feature>
<keyword evidence="2" id="KW-0175">Coiled coil</keyword>
<evidence type="ECO:0008006" key="6">
    <source>
        <dbReference type="Google" id="ProtNLM"/>
    </source>
</evidence>
<dbReference type="PROSITE" id="PS51257">
    <property type="entry name" value="PROKAR_LIPOPROTEIN"/>
    <property type="match status" value="1"/>
</dbReference>
<organism evidence="4 5">
    <name type="scientific">Bacillus bingmayongensis</name>
    <dbReference type="NCBI Taxonomy" id="1150157"/>
    <lineage>
        <taxon>Bacteria</taxon>
        <taxon>Bacillati</taxon>
        <taxon>Bacillota</taxon>
        <taxon>Bacilli</taxon>
        <taxon>Bacillales</taxon>
        <taxon>Bacillaceae</taxon>
        <taxon>Bacillus</taxon>
    </lineage>
</organism>
<evidence type="ECO:0000313" key="4">
    <source>
        <dbReference type="EMBL" id="MDZ5605549.1"/>
    </source>
</evidence>
<proteinExistence type="predicted"/>
<gene>
    <name evidence="4" type="ORF">U2I54_00085</name>
</gene>
<dbReference type="Proteomes" id="UP001291930">
    <property type="component" value="Unassembled WGS sequence"/>
</dbReference>